<organism evidence="2 3">
    <name type="scientific">Portunus trituberculatus</name>
    <name type="common">Swimming crab</name>
    <name type="synonym">Neptunus trituberculatus</name>
    <dbReference type="NCBI Taxonomy" id="210409"/>
    <lineage>
        <taxon>Eukaryota</taxon>
        <taxon>Metazoa</taxon>
        <taxon>Ecdysozoa</taxon>
        <taxon>Arthropoda</taxon>
        <taxon>Crustacea</taxon>
        <taxon>Multicrustacea</taxon>
        <taxon>Malacostraca</taxon>
        <taxon>Eumalacostraca</taxon>
        <taxon>Eucarida</taxon>
        <taxon>Decapoda</taxon>
        <taxon>Pleocyemata</taxon>
        <taxon>Brachyura</taxon>
        <taxon>Eubrachyura</taxon>
        <taxon>Portunoidea</taxon>
        <taxon>Portunidae</taxon>
        <taxon>Portuninae</taxon>
        <taxon>Portunus</taxon>
    </lineage>
</organism>
<name>A0A5B7JMZ7_PORTR</name>
<dbReference type="Proteomes" id="UP000324222">
    <property type="component" value="Unassembled WGS sequence"/>
</dbReference>
<accession>A0A5B7JMZ7</accession>
<dbReference type="AlphaFoldDB" id="A0A5B7JMZ7"/>
<evidence type="ECO:0000313" key="3">
    <source>
        <dbReference type="Proteomes" id="UP000324222"/>
    </source>
</evidence>
<protein>
    <submittedName>
        <fullName evidence="2">Uncharacterized protein</fullName>
    </submittedName>
</protein>
<reference evidence="2 3" key="1">
    <citation type="submission" date="2019-05" db="EMBL/GenBank/DDBJ databases">
        <title>Another draft genome of Portunus trituberculatus and its Hox gene families provides insights of decapod evolution.</title>
        <authorList>
            <person name="Jeong J.-H."/>
            <person name="Song I."/>
            <person name="Kim S."/>
            <person name="Choi T."/>
            <person name="Kim D."/>
            <person name="Ryu S."/>
            <person name="Kim W."/>
        </authorList>
    </citation>
    <scope>NUCLEOTIDE SEQUENCE [LARGE SCALE GENOMIC DNA]</scope>
    <source>
        <tissue evidence="2">Muscle</tissue>
    </source>
</reference>
<gene>
    <name evidence="2" type="ORF">E2C01_092779</name>
</gene>
<proteinExistence type="predicted"/>
<dbReference type="EMBL" id="VSRR010110095">
    <property type="protein sequence ID" value="MPC97462.1"/>
    <property type="molecule type" value="Genomic_DNA"/>
</dbReference>
<comment type="caution">
    <text evidence="2">The sequence shown here is derived from an EMBL/GenBank/DDBJ whole genome shotgun (WGS) entry which is preliminary data.</text>
</comment>
<feature type="compositionally biased region" description="Pro residues" evidence="1">
    <location>
        <begin position="113"/>
        <end position="135"/>
    </location>
</feature>
<sequence>MAAASQQKLFEVLHSCYTLPAARVPWRHQGSPCALPALPCRPCPPLRVASGGGGPGPGEGRALVIILMDKSDGGNLRGGVGRQYAERPLARQPPPGPHHAARSFVCRARDARTPPPRPPPGHAPGRPPPALAHQL</sequence>
<feature type="region of interest" description="Disordered" evidence="1">
    <location>
        <begin position="75"/>
        <end position="135"/>
    </location>
</feature>
<evidence type="ECO:0000313" key="2">
    <source>
        <dbReference type="EMBL" id="MPC97462.1"/>
    </source>
</evidence>
<keyword evidence="3" id="KW-1185">Reference proteome</keyword>
<evidence type="ECO:0000256" key="1">
    <source>
        <dbReference type="SAM" id="MobiDB-lite"/>
    </source>
</evidence>